<keyword evidence="3" id="KW-1185">Reference proteome</keyword>
<evidence type="ECO:0000313" key="2">
    <source>
        <dbReference type="EMBL" id="MBY9073429.1"/>
    </source>
</evidence>
<comment type="caution">
    <text evidence="2">The sequence shown here is derived from an EMBL/GenBank/DDBJ whole genome shotgun (WGS) entry which is preliminary data.</text>
</comment>
<keyword evidence="1" id="KW-0812">Transmembrane</keyword>
<gene>
    <name evidence="2" type="ORF">K1X13_01220</name>
</gene>
<proteinExistence type="predicted"/>
<protein>
    <submittedName>
        <fullName evidence="2">Uncharacterized protein</fullName>
    </submittedName>
</protein>
<organism evidence="2 3">
    <name type="scientific">Nocardioides jiangsuensis</name>
    <dbReference type="NCBI Taxonomy" id="2866161"/>
    <lineage>
        <taxon>Bacteria</taxon>
        <taxon>Bacillati</taxon>
        <taxon>Actinomycetota</taxon>
        <taxon>Actinomycetes</taxon>
        <taxon>Propionibacteriales</taxon>
        <taxon>Nocardioidaceae</taxon>
        <taxon>Nocardioides</taxon>
    </lineage>
</organism>
<dbReference type="EMBL" id="JAIEZQ010000001">
    <property type="protein sequence ID" value="MBY9073429.1"/>
    <property type="molecule type" value="Genomic_DNA"/>
</dbReference>
<dbReference type="Proteomes" id="UP000754710">
    <property type="component" value="Unassembled WGS sequence"/>
</dbReference>
<feature type="transmembrane region" description="Helical" evidence="1">
    <location>
        <begin position="105"/>
        <end position="126"/>
    </location>
</feature>
<dbReference type="RefSeq" id="WP_221023231.1">
    <property type="nucleotide sequence ID" value="NZ_JAIEZQ010000001.1"/>
</dbReference>
<evidence type="ECO:0000256" key="1">
    <source>
        <dbReference type="SAM" id="Phobius"/>
    </source>
</evidence>
<evidence type="ECO:0000313" key="3">
    <source>
        <dbReference type="Proteomes" id="UP000754710"/>
    </source>
</evidence>
<reference evidence="2 3" key="1">
    <citation type="submission" date="2021-08" db="EMBL/GenBank/DDBJ databases">
        <title>Nocardioides bacterium WL0053 sp. nov., isolated from the sediment.</title>
        <authorList>
            <person name="Wang L."/>
            <person name="Zhang D."/>
            <person name="Zhang A."/>
        </authorList>
    </citation>
    <scope>NUCLEOTIDE SEQUENCE [LARGE SCALE GENOMIC DNA]</scope>
    <source>
        <strain evidence="2 3">WL0053</strain>
    </source>
</reference>
<name>A0ABS7REI3_9ACTN</name>
<accession>A0ABS7REI3</accession>
<sequence>MKLYADAPVRRARQVTGDLLLLLWIWAWVKVASVVHDATLTLARPGEEISDAGGGLADRLREAGDTVANVPLVGDEVRGPFDGAGSAAERLAAAGDAQVAAVQDLAFWLGLAVGAIPVLIALAVYLPLRWRFVREATAGRRFIDSVDDLDLFALRAMARQPMHRLARISDDPAGAWRRQEPEVVRALAALELRDSGLSVPDR</sequence>
<keyword evidence="1" id="KW-1133">Transmembrane helix</keyword>
<keyword evidence="1" id="KW-0472">Membrane</keyword>